<protein>
    <recommendedName>
        <fullName evidence="5">cellulase</fullName>
        <ecNumber evidence="5">3.2.1.4</ecNumber>
    </recommendedName>
</protein>
<feature type="transmembrane region" description="Helical" evidence="15">
    <location>
        <begin position="71"/>
        <end position="93"/>
    </location>
</feature>
<comment type="similarity">
    <text evidence="3">Belongs to the MLO family.</text>
</comment>
<dbReference type="EMBL" id="QGKW02001988">
    <property type="protein sequence ID" value="KAF2550590.1"/>
    <property type="molecule type" value="Genomic_DNA"/>
</dbReference>
<dbReference type="GO" id="GO:0006952">
    <property type="term" value="P:defense response"/>
    <property type="evidence" value="ECO:0007669"/>
    <property type="project" value="UniProtKB-KW"/>
</dbReference>
<accession>A0A8S9H035</accession>
<evidence type="ECO:0000259" key="16">
    <source>
        <dbReference type="Pfam" id="PF00759"/>
    </source>
</evidence>
<comment type="catalytic activity">
    <reaction evidence="1">
        <text>Endohydrolysis of (1-&gt;4)-beta-D-glucosidic linkages in cellulose, lichenin and cereal beta-D-glucans.</text>
        <dbReference type="EC" id="3.2.1.4"/>
    </reaction>
</comment>
<dbReference type="Proteomes" id="UP000712281">
    <property type="component" value="Unassembled WGS sequence"/>
</dbReference>
<feature type="transmembrane region" description="Helical" evidence="15">
    <location>
        <begin position="237"/>
        <end position="256"/>
    </location>
</feature>
<dbReference type="Pfam" id="PF03094">
    <property type="entry name" value="Mlo"/>
    <property type="match status" value="1"/>
</dbReference>
<proteinExistence type="inferred from homology"/>
<evidence type="ECO:0000256" key="1">
    <source>
        <dbReference type="ARBA" id="ARBA00000966"/>
    </source>
</evidence>
<feature type="transmembrane region" description="Helical" evidence="15">
    <location>
        <begin position="587"/>
        <end position="610"/>
    </location>
</feature>
<evidence type="ECO:0000256" key="8">
    <source>
        <dbReference type="ARBA" id="ARBA00022860"/>
    </source>
</evidence>
<keyword evidence="13" id="KW-0119">Carbohydrate metabolism</keyword>
<evidence type="ECO:0000256" key="3">
    <source>
        <dbReference type="ARBA" id="ARBA00006574"/>
    </source>
</evidence>
<dbReference type="PANTHER" id="PTHR31942:SF54">
    <property type="entry name" value="MLO-LIKE PROTEIN 13"/>
    <property type="match status" value="1"/>
</dbReference>
<evidence type="ECO:0000256" key="12">
    <source>
        <dbReference type="ARBA" id="ARBA00023265"/>
    </source>
</evidence>
<comment type="similarity">
    <text evidence="4">Belongs to the glycosyl hydrolase 9 (cellulase E) family.</text>
</comment>
<feature type="transmembrane region" description="Helical" evidence="15">
    <location>
        <begin position="507"/>
        <end position="526"/>
    </location>
</feature>
<sequence>MYGRDPWGGPLEINAADSITDDDRSRNLQELDRSALPRPLDATQRSWLLGPPVRKKKKYVDLGCILVSRKIFLWTLGTLLVTTFLAGSITMIVRHVPHHKHEKPQQDNYTLALNKTLLFFNAQKSGKLPKKNNVSWRGNSCMKDVDEGEYPPRDVVGGYYDAGDTIKFSFPMSYAMTMLSWSVIEYSANYEAAGELDHVKELIKWGTDYFLKTFNSSADKVGRMVSQKMAEERSLEYTPTWVVAFICFIIVLLSLLAERGLHHLGKCLKRRRQDALFEALQKLKEELMLLGFISLMLTVSQAAIRHICVPRALVSNMFPCKKPLEKHHAPESSHTLSISARHLLSTGASPDHWAGSVSICGSIASTPYLHLRASGFSRHLLCLNHGSWRSQGNIQQWKHWEGRFKKHPSQKEAAKRGHAQAHPHAHALHELFNANHEFFAMHAGGFWRRSVVISWLRSFFKQFYGSVTKSEYIALRQGFIMTHCPTNPSFNFHKYMLRTLEIDFKKVVSISWYLWLFVVVFLLLNVGGWNTYFWLSFLPLILLLMVGAKLENIISTLAVDVCEKRNRAEEAVIKPSDELFWFHKPEIVLQIIHFVLFQNSFEIAFFFWILFTYGIRSCIMERLGFLIPRLVMGVLVQVLCSYSTLPLYALVTQMGSKFKKGIFDDVVQSTLEVWLEDTRSRGDSTSQAHRLEIQPTTPEAFNVQVDEILLLYATFRALITKMCLSV</sequence>
<dbReference type="Gene3D" id="1.50.10.10">
    <property type="match status" value="1"/>
</dbReference>
<dbReference type="GO" id="GO:0030245">
    <property type="term" value="P:cellulose catabolic process"/>
    <property type="evidence" value="ECO:0007669"/>
    <property type="project" value="UniProtKB-KW"/>
</dbReference>
<feature type="transmembrane region" description="Helical" evidence="15">
    <location>
        <begin position="630"/>
        <end position="651"/>
    </location>
</feature>
<feature type="domain" description="Glycoside hydrolase family 9" evidence="16">
    <location>
        <begin position="109"/>
        <end position="227"/>
    </location>
</feature>
<reference evidence="17" key="1">
    <citation type="submission" date="2019-12" db="EMBL/GenBank/DDBJ databases">
        <title>Genome sequencing and annotation of Brassica cretica.</title>
        <authorList>
            <person name="Studholme D.J."/>
            <person name="Sarris P.F."/>
        </authorList>
    </citation>
    <scope>NUCLEOTIDE SEQUENCE</scope>
    <source>
        <strain evidence="17">PFS-001/15</strain>
        <tissue evidence="17">Leaf</tissue>
    </source>
</reference>
<evidence type="ECO:0000256" key="14">
    <source>
        <dbReference type="ARBA" id="ARBA00023326"/>
    </source>
</evidence>
<evidence type="ECO:0000256" key="7">
    <source>
        <dbReference type="ARBA" id="ARBA00022821"/>
    </source>
</evidence>
<dbReference type="AlphaFoldDB" id="A0A8S9H035"/>
<organism evidence="17 18">
    <name type="scientific">Brassica cretica</name>
    <name type="common">Mustard</name>
    <dbReference type="NCBI Taxonomy" id="69181"/>
    <lineage>
        <taxon>Eukaryota</taxon>
        <taxon>Viridiplantae</taxon>
        <taxon>Streptophyta</taxon>
        <taxon>Embryophyta</taxon>
        <taxon>Tracheophyta</taxon>
        <taxon>Spermatophyta</taxon>
        <taxon>Magnoliopsida</taxon>
        <taxon>eudicotyledons</taxon>
        <taxon>Gunneridae</taxon>
        <taxon>Pentapetalae</taxon>
        <taxon>rosids</taxon>
        <taxon>malvids</taxon>
        <taxon>Brassicales</taxon>
        <taxon>Brassicaceae</taxon>
        <taxon>Brassiceae</taxon>
        <taxon>Brassica</taxon>
    </lineage>
</organism>
<evidence type="ECO:0000256" key="2">
    <source>
        <dbReference type="ARBA" id="ARBA00004141"/>
    </source>
</evidence>
<evidence type="ECO:0000256" key="5">
    <source>
        <dbReference type="ARBA" id="ARBA00012601"/>
    </source>
</evidence>
<keyword evidence="7" id="KW-0611">Plant defense</keyword>
<dbReference type="GO" id="GO:0008810">
    <property type="term" value="F:cellulase activity"/>
    <property type="evidence" value="ECO:0007669"/>
    <property type="project" value="UniProtKB-EC"/>
</dbReference>
<evidence type="ECO:0000256" key="13">
    <source>
        <dbReference type="ARBA" id="ARBA00023277"/>
    </source>
</evidence>
<gene>
    <name evidence="17" type="ORF">F2Q68_00037381</name>
</gene>
<evidence type="ECO:0000256" key="4">
    <source>
        <dbReference type="ARBA" id="ARBA00007072"/>
    </source>
</evidence>
<keyword evidence="9 15" id="KW-1133">Transmembrane helix</keyword>
<dbReference type="SUPFAM" id="SSF48208">
    <property type="entry name" value="Six-hairpin glycosidases"/>
    <property type="match status" value="1"/>
</dbReference>
<comment type="caution">
    <text evidence="17">The sequence shown here is derived from an EMBL/GenBank/DDBJ whole genome shotgun (WGS) entry which is preliminary data.</text>
</comment>
<evidence type="ECO:0000256" key="6">
    <source>
        <dbReference type="ARBA" id="ARBA00022692"/>
    </source>
</evidence>
<evidence type="ECO:0000256" key="10">
    <source>
        <dbReference type="ARBA" id="ARBA00023001"/>
    </source>
</evidence>
<dbReference type="InterPro" id="IPR001701">
    <property type="entry name" value="Glyco_hydro_9"/>
</dbReference>
<evidence type="ECO:0000256" key="15">
    <source>
        <dbReference type="SAM" id="Phobius"/>
    </source>
</evidence>
<dbReference type="PANTHER" id="PTHR31942">
    <property type="entry name" value="MLO-LIKE PROTEIN 1"/>
    <property type="match status" value="1"/>
</dbReference>
<keyword evidence="10" id="KW-0136">Cellulose degradation</keyword>
<keyword evidence="14" id="KW-0624">Polysaccharide degradation</keyword>
<dbReference type="EC" id="3.2.1.4" evidence="5"/>
<feature type="transmembrane region" description="Helical" evidence="15">
    <location>
        <begin position="287"/>
        <end position="308"/>
    </location>
</feature>
<evidence type="ECO:0000313" key="18">
    <source>
        <dbReference type="Proteomes" id="UP000712281"/>
    </source>
</evidence>
<evidence type="ECO:0000313" key="17">
    <source>
        <dbReference type="EMBL" id="KAF2550590.1"/>
    </source>
</evidence>
<dbReference type="GO" id="GO:0005516">
    <property type="term" value="F:calmodulin binding"/>
    <property type="evidence" value="ECO:0007669"/>
    <property type="project" value="UniProtKB-KW"/>
</dbReference>
<dbReference type="InterPro" id="IPR012341">
    <property type="entry name" value="6hp_glycosidase-like_sf"/>
</dbReference>
<dbReference type="GO" id="GO:0016020">
    <property type="term" value="C:membrane"/>
    <property type="evidence" value="ECO:0007669"/>
    <property type="project" value="UniProtKB-SubCell"/>
</dbReference>
<dbReference type="Pfam" id="PF00759">
    <property type="entry name" value="Glyco_hydro_9"/>
    <property type="match status" value="1"/>
</dbReference>
<dbReference type="InterPro" id="IPR004326">
    <property type="entry name" value="Mlo"/>
</dbReference>
<evidence type="ECO:0000256" key="11">
    <source>
        <dbReference type="ARBA" id="ARBA00023136"/>
    </source>
</evidence>
<comment type="subcellular location">
    <subcellularLocation>
        <location evidence="2">Membrane</location>
        <topology evidence="2">Multi-pass membrane protein</topology>
    </subcellularLocation>
</comment>
<keyword evidence="8" id="KW-0112">Calmodulin-binding</keyword>
<feature type="transmembrane region" description="Helical" evidence="15">
    <location>
        <begin position="532"/>
        <end position="550"/>
    </location>
</feature>
<keyword evidence="6 15" id="KW-0812">Transmembrane</keyword>
<name>A0A8S9H035_BRACR</name>
<keyword evidence="12" id="KW-0568">Pathogenesis-related protein</keyword>
<evidence type="ECO:0000256" key="9">
    <source>
        <dbReference type="ARBA" id="ARBA00022989"/>
    </source>
</evidence>
<dbReference type="InterPro" id="IPR008928">
    <property type="entry name" value="6-hairpin_glycosidase_sf"/>
</dbReference>
<keyword evidence="11 15" id="KW-0472">Membrane</keyword>